<keyword evidence="1" id="KW-0732">Signal</keyword>
<sequence length="559" mass="60367">MSHRYLHRTVNRRTLLSGATALAAGSLLAACGDGDGGANDNSATANKSVKLPAYVPSTAVKPDLPGNANGLLNAFLAYPSPPPKQFTGPPLSGGTVSAFVLTGSPVPPPKGNNPFWQALDRELGVDLQLTITPSAEMATKFSTLITGDDLPDLIVPALFLPNGVPAGIGNLPQWMAAKCTDLTSYLGGDAVNDYPNLANIPTGAWRQCVYNGGIYGVPVHRGVAGTLMFRRDDIVAKLGVDPDPQSFAEFRDFCVKVTDAKANRWAIVNAGGLMHMVQQMVGAPNGWRWDGSKLTNVVETEEFRKALSDVVELYKAGVVHPDSFANNAPVKRWFNAGEAVLTADRYTAWPQFYAENIAGPEFKISGMRPPKYDGGGFAPTWQSNAGSINNFTVFKKADEGRIRDLLKLCNYLAAPFGTAEWLFRRYGHEGTHYDMENGGPVLTQAGASQTVLGVRYIVDAPDTIFIPGRPEATQLSYDYQKSIIDTSVPDPVVANGLFSDEWSRKQPTLGQLVLNGQNDIIAGRQQLSHLDEVIGNWRSQGGDKVRAEFTEQLQKSGIR</sequence>
<keyword evidence="2" id="KW-0449">Lipoprotein</keyword>
<feature type="chain" id="PRO_5045670130" evidence="1">
    <location>
        <begin position="30"/>
        <end position="559"/>
    </location>
</feature>
<dbReference type="RefSeq" id="WP_203708612.1">
    <property type="nucleotide sequence ID" value="NZ_BAAALU010000003.1"/>
</dbReference>
<dbReference type="EMBL" id="BONC01000133">
    <property type="protein sequence ID" value="GIF61795.1"/>
    <property type="molecule type" value="Genomic_DNA"/>
</dbReference>
<dbReference type="PROSITE" id="PS51257">
    <property type="entry name" value="PROKAR_LIPOPROTEIN"/>
    <property type="match status" value="1"/>
</dbReference>
<protein>
    <submittedName>
        <fullName evidence="2">Lipoprotein</fullName>
    </submittedName>
</protein>
<name>A0ABQ4CHK5_9ACTN</name>
<evidence type="ECO:0000313" key="3">
    <source>
        <dbReference type="Proteomes" id="UP000624325"/>
    </source>
</evidence>
<keyword evidence="3" id="KW-1185">Reference proteome</keyword>
<organism evidence="2 3">
    <name type="scientific">Asanoa iriomotensis</name>
    <dbReference type="NCBI Taxonomy" id="234613"/>
    <lineage>
        <taxon>Bacteria</taxon>
        <taxon>Bacillati</taxon>
        <taxon>Actinomycetota</taxon>
        <taxon>Actinomycetes</taxon>
        <taxon>Micromonosporales</taxon>
        <taxon>Micromonosporaceae</taxon>
        <taxon>Asanoa</taxon>
    </lineage>
</organism>
<accession>A0ABQ4CHK5</accession>
<dbReference type="Proteomes" id="UP000624325">
    <property type="component" value="Unassembled WGS sequence"/>
</dbReference>
<dbReference type="InterPro" id="IPR006311">
    <property type="entry name" value="TAT_signal"/>
</dbReference>
<proteinExistence type="predicted"/>
<feature type="signal peptide" evidence="1">
    <location>
        <begin position="1"/>
        <end position="29"/>
    </location>
</feature>
<evidence type="ECO:0000313" key="2">
    <source>
        <dbReference type="EMBL" id="GIF61795.1"/>
    </source>
</evidence>
<gene>
    <name evidence="2" type="ORF">Air01nite_78900</name>
</gene>
<reference evidence="2 3" key="1">
    <citation type="submission" date="2021-01" db="EMBL/GenBank/DDBJ databases">
        <title>Whole genome shotgun sequence of Asanoa iriomotensis NBRC 100142.</title>
        <authorList>
            <person name="Komaki H."/>
            <person name="Tamura T."/>
        </authorList>
    </citation>
    <scope>NUCLEOTIDE SEQUENCE [LARGE SCALE GENOMIC DNA]</scope>
    <source>
        <strain evidence="2 3">NBRC 100142</strain>
    </source>
</reference>
<comment type="caution">
    <text evidence="2">The sequence shown here is derived from an EMBL/GenBank/DDBJ whole genome shotgun (WGS) entry which is preliminary data.</text>
</comment>
<evidence type="ECO:0000256" key="1">
    <source>
        <dbReference type="SAM" id="SignalP"/>
    </source>
</evidence>
<dbReference type="Gene3D" id="3.40.190.10">
    <property type="entry name" value="Periplasmic binding protein-like II"/>
    <property type="match status" value="1"/>
</dbReference>
<dbReference type="PROSITE" id="PS51318">
    <property type="entry name" value="TAT"/>
    <property type="match status" value="1"/>
</dbReference>
<dbReference type="SUPFAM" id="SSF53850">
    <property type="entry name" value="Periplasmic binding protein-like II"/>
    <property type="match status" value="1"/>
</dbReference>